<accession>A0A4Z1EUU4</accession>
<evidence type="ECO:0000313" key="1">
    <source>
        <dbReference type="EMBL" id="TGO15189.1"/>
    </source>
</evidence>
<dbReference type="Proteomes" id="UP000297777">
    <property type="component" value="Unassembled WGS sequence"/>
</dbReference>
<gene>
    <name evidence="1" type="ORF">BTUL_0043g00440</name>
</gene>
<proteinExistence type="predicted"/>
<protein>
    <submittedName>
        <fullName evidence="1">Uncharacterized protein</fullName>
    </submittedName>
</protein>
<keyword evidence="2" id="KW-1185">Reference proteome</keyword>
<reference evidence="1 2" key="1">
    <citation type="submission" date="2017-12" db="EMBL/GenBank/DDBJ databases">
        <title>Comparative genomics of Botrytis spp.</title>
        <authorList>
            <person name="Valero-Jimenez C.A."/>
            <person name="Tapia P."/>
            <person name="Veloso J."/>
            <person name="Silva-Moreno E."/>
            <person name="Staats M."/>
            <person name="Valdes J.H."/>
            <person name="Van Kan J.A.L."/>
        </authorList>
    </citation>
    <scope>NUCLEOTIDE SEQUENCE [LARGE SCALE GENOMIC DNA]</scope>
    <source>
        <strain evidence="1 2">Bt9001</strain>
    </source>
</reference>
<evidence type="ECO:0000313" key="2">
    <source>
        <dbReference type="Proteomes" id="UP000297777"/>
    </source>
</evidence>
<name>A0A4Z1EUU4_9HELO</name>
<dbReference type="AlphaFoldDB" id="A0A4Z1EUU4"/>
<comment type="caution">
    <text evidence="1">The sequence shown here is derived from an EMBL/GenBank/DDBJ whole genome shotgun (WGS) entry which is preliminary data.</text>
</comment>
<organism evidence="1 2">
    <name type="scientific">Botrytis tulipae</name>
    <dbReference type="NCBI Taxonomy" id="87230"/>
    <lineage>
        <taxon>Eukaryota</taxon>
        <taxon>Fungi</taxon>
        <taxon>Dikarya</taxon>
        <taxon>Ascomycota</taxon>
        <taxon>Pezizomycotina</taxon>
        <taxon>Leotiomycetes</taxon>
        <taxon>Helotiales</taxon>
        <taxon>Sclerotiniaceae</taxon>
        <taxon>Botrytis</taxon>
    </lineage>
</organism>
<dbReference type="EMBL" id="PQXH01000043">
    <property type="protein sequence ID" value="TGO15189.1"/>
    <property type="molecule type" value="Genomic_DNA"/>
</dbReference>
<sequence length="59" mass="6621">MPHTIEDEQPIPKSGCLAQRTKLCLIIREKTYGNQEEVIDSGNLRSNGNINAKNLRIKA</sequence>